<keyword evidence="4" id="KW-0658">Purine biosynthesis</keyword>
<dbReference type="GO" id="GO:0004644">
    <property type="term" value="F:phosphoribosylglycinamide formyltransferase activity"/>
    <property type="evidence" value="ECO:0007669"/>
    <property type="project" value="UniProtKB-EC"/>
</dbReference>
<proteinExistence type="inferred from homology"/>
<dbReference type="GO" id="GO:0005829">
    <property type="term" value="C:cytosol"/>
    <property type="evidence" value="ECO:0007669"/>
    <property type="project" value="TreeGrafter"/>
</dbReference>
<evidence type="ECO:0000259" key="5">
    <source>
        <dbReference type="Pfam" id="PF00551"/>
    </source>
</evidence>
<gene>
    <name evidence="6" type="ORF">MNBD_ALPHA02-2520</name>
</gene>
<organism evidence="6">
    <name type="scientific">hydrothermal vent metagenome</name>
    <dbReference type="NCBI Taxonomy" id="652676"/>
    <lineage>
        <taxon>unclassified sequences</taxon>
        <taxon>metagenomes</taxon>
        <taxon>ecological metagenomes</taxon>
    </lineage>
</organism>
<evidence type="ECO:0000256" key="4">
    <source>
        <dbReference type="ARBA" id="ARBA00022755"/>
    </source>
</evidence>
<dbReference type="InterPro" id="IPR036477">
    <property type="entry name" value="Formyl_transf_N_sf"/>
</dbReference>
<dbReference type="PANTHER" id="PTHR43369:SF2">
    <property type="entry name" value="PHOSPHORIBOSYLGLYCINAMIDE FORMYLTRANSFERASE"/>
    <property type="match status" value="1"/>
</dbReference>
<dbReference type="PANTHER" id="PTHR43369">
    <property type="entry name" value="PHOSPHORIBOSYLGLYCINAMIDE FORMYLTRANSFERASE"/>
    <property type="match status" value="1"/>
</dbReference>
<sequence>MLDVAVLISGRGSNLQALIDACAQPDFPARIVAVISNNPGAGGLERAKAANIPTAVVNHRDFEDRESFENAVDDELKNFKAKFICLAGFMRILDGRFVNRWKDRILNIHPSLLPSFKGLHTQERALEAGVRFTGCTVHIVRPEMDDGPIILQAALAVDPEDDADNLSAKVLELEHIIYPEALKLIALGRVSISGNKAIIDKASYPEKGLISPEPV</sequence>
<dbReference type="Pfam" id="PF00551">
    <property type="entry name" value="Formyl_trans_N"/>
    <property type="match status" value="1"/>
</dbReference>
<name>A0A3B0RYU0_9ZZZZ</name>
<dbReference type="SUPFAM" id="SSF53328">
    <property type="entry name" value="Formyltransferase"/>
    <property type="match status" value="1"/>
</dbReference>
<accession>A0A3B0RYU0</accession>
<dbReference type="InterPro" id="IPR002376">
    <property type="entry name" value="Formyl_transf_N"/>
</dbReference>
<dbReference type="EC" id="2.1.2.2" evidence="2"/>
<dbReference type="CDD" id="cd08645">
    <property type="entry name" value="FMT_core_GART"/>
    <property type="match status" value="1"/>
</dbReference>
<evidence type="ECO:0000256" key="2">
    <source>
        <dbReference type="ARBA" id="ARBA00012254"/>
    </source>
</evidence>
<feature type="domain" description="Formyl transferase N-terminal" evidence="5">
    <location>
        <begin position="4"/>
        <end position="182"/>
    </location>
</feature>
<dbReference type="Gene3D" id="3.40.50.170">
    <property type="entry name" value="Formyl transferase, N-terminal domain"/>
    <property type="match status" value="1"/>
</dbReference>
<protein>
    <recommendedName>
        <fullName evidence="2">phosphoribosylglycinamide formyltransferase 1</fullName>
        <ecNumber evidence="2">2.1.2.2</ecNumber>
    </recommendedName>
</protein>
<dbReference type="HAMAP" id="MF_01930">
    <property type="entry name" value="PurN"/>
    <property type="match status" value="1"/>
</dbReference>
<dbReference type="GO" id="GO:0006189">
    <property type="term" value="P:'de novo' IMP biosynthetic process"/>
    <property type="evidence" value="ECO:0007669"/>
    <property type="project" value="InterPro"/>
</dbReference>
<dbReference type="NCBIfam" id="TIGR00639">
    <property type="entry name" value="PurN"/>
    <property type="match status" value="1"/>
</dbReference>
<dbReference type="AlphaFoldDB" id="A0A3B0RYU0"/>
<dbReference type="InterPro" id="IPR004607">
    <property type="entry name" value="GART"/>
</dbReference>
<comment type="pathway">
    <text evidence="1">Purine metabolism; IMP biosynthesis via de novo pathway; N(2)-formyl-N(1)-(5-phospho-D-ribosyl)glycinamide from N(1)-(5-phospho-D-ribosyl)glycinamide (10-formyl THF route): step 1/1.</text>
</comment>
<dbReference type="EMBL" id="UOED01000118">
    <property type="protein sequence ID" value="VAV97567.1"/>
    <property type="molecule type" value="Genomic_DNA"/>
</dbReference>
<keyword evidence="3 6" id="KW-0808">Transferase</keyword>
<evidence type="ECO:0000313" key="6">
    <source>
        <dbReference type="EMBL" id="VAV97567.1"/>
    </source>
</evidence>
<evidence type="ECO:0000256" key="3">
    <source>
        <dbReference type="ARBA" id="ARBA00022679"/>
    </source>
</evidence>
<evidence type="ECO:0000256" key="1">
    <source>
        <dbReference type="ARBA" id="ARBA00005054"/>
    </source>
</evidence>
<reference evidence="6" key="1">
    <citation type="submission" date="2018-06" db="EMBL/GenBank/DDBJ databases">
        <authorList>
            <person name="Zhirakovskaya E."/>
        </authorList>
    </citation>
    <scope>NUCLEOTIDE SEQUENCE</scope>
</reference>